<proteinExistence type="predicted"/>
<evidence type="ECO:0000313" key="1">
    <source>
        <dbReference type="EMBL" id="RKD75939.1"/>
    </source>
</evidence>
<sequence>MANEFHFAVFESLSMELDPAFHTIDNIFKAAQWNEEITILLPFYMYCFHPTVWQVYSKCSDYYFVHHLNSAMTAALELFSMETDQEMKEFFIKASADQAAADPGNLSVSLRAAALWYKHQSLQKRAAFLTSNRPINENVYYQVINKMIKQNNKNLV</sequence>
<gene>
    <name evidence="1" type="ORF">ATL39_0149</name>
</gene>
<dbReference type="AlphaFoldDB" id="A0A419V7N2"/>
<protein>
    <submittedName>
        <fullName evidence="1">Uncharacterized protein</fullName>
    </submittedName>
</protein>
<dbReference type="Proteomes" id="UP000285120">
    <property type="component" value="Unassembled WGS sequence"/>
</dbReference>
<organism evidence="1 2">
    <name type="scientific">Sinobaca qinghaiensis</name>
    <dbReference type="NCBI Taxonomy" id="342944"/>
    <lineage>
        <taxon>Bacteria</taxon>
        <taxon>Bacillati</taxon>
        <taxon>Bacillota</taxon>
        <taxon>Bacilli</taxon>
        <taxon>Bacillales</taxon>
        <taxon>Sporolactobacillaceae</taxon>
        <taxon>Sinobaca</taxon>
    </lineage>
</organism>
<evidence type="ECO:0000313" key="2">
    <source>
        <dbReference type="Proteomes" id="UP000285120"/>
    </source>
</evidence>
<accession>A0A419V7N2</accession>
<dbReference type="EMBL" id="RAPK01000006">
    <property type="protein sequence ID" value="RKD75939.1"/>
    <property type="molecule type" value="Genomic_DNA"/>
</dbReference>
<comment type="caution">
    <text evidence="1">The sequence shown here is derived from an EMBL/GenBank/DDBJ whole genome shotgun (WGS) entry which is preliminary data.</text>
</comment>
<name>A0A419V7N2_9BACL</name>
<keyword evidence="2" id="KW-1185">Reference proteome</keyword>
<dbReference type="RefSeq" id="WP_120191364.1">
    <property type="nucleotide sequence ID" value="NZ_RAPK01000006.1"/>
</dbReference>
<reference evidence="1 2" key="1">
    <citation type="submission" date="2018-09" db="EMBL/GenBank/DDBJ databases">
        <title>Genomic Encyclopedia of Archaeal and Bacterial Type Strains, Phase II (KMG-II): from individual species to whole genera.</title>
        <authorList>
            <person name="Goeker M."/>
        </authorList>
    </citation>
    <scope>NUCLEOTIDE SEQUENCE [LARGE SCALE GENOMIC DNA]</scope>
    <source>
        <strain evidence="1 2">DSM 17008</strain>
    </source>
</reference>